<keyword evidence="5" id="KW-0997">Cell inner membrane</keyword>
<dbReference type="InterPro" id="IPR010817">
    <property type="entry name" value="HemY_N"/>
</dbReference>
<dbReference type="GO" id="GO:0006779">
    <property type="term" value="P:porphyrin-containing compound biosynthetic process"/>
    <property type="evidence" value="ECO:0007669"/>
    <property type="project" value="UniProtKB-KW"/>
</dbReference>
<dbReference type="SUPFAM" id="SSF48452">
    <property type="entry name" value="TPR-like"/>
    <property type="match status" value="1"/>
</dbReference>
<name>A0A940X147_9GAMM</name>
<evidence type="ECO:0000313" key="14">
    <source>
        <dbReference type="Proteomes" id="UP000673447"/>
    </source>
</evidence>
<evidence type="ECO:0000256" key="1">
    <source>
        <dbReference type="ARBA" id="ARBA00002962"/>
    </source>
</evidence>
<evidence type="ECO:0000256" key="9">
    <source>
        <dbReference type="ARBA" id="ARBA00023244"/>
    </source>
</evidence>
<dbReference type="GO" id="GO:0005886">
    <property type="term" value="C:plasma membrane"/>
    <property type="evidence" value="ECO:0007669"/>
    <property type="project" value="UniProtKB-SubCell"/>
</dbReference>
<keyword evidence="4" id="KW-1003">Cell membrane</keyword>
<dbReference type="AlphaFoldDB" id="A0A940X147"/>
<dbReference type="NCBIfam" id="TIGR00540">
    <property type="entry name" value="TPR_hemY_coli"/>
    <property type="match status" value="1"/>
</dbReference>
<comment type="subcellular location">
    <subcellularLocation>
        <location evidence="2">Cell inner membrane</location>
        <topology evidence="2">Multi-pass membrane protein</topology>
    </subcellularLocation>
</comment>
<comment type="pathway">
    <text evidence="3">Porphyrin-containing compound metabolism; protoheme biosynthesis.</text>
</comment>
<protein>
    <submittedName>
        <fullName evidence="13">Heme biosynthesis protein HemY</fullName>
    </submittedName>
</protein>
<proteinExistence type="predicted"/>
<evidence type="ECO:0000256" key="3">
    <source>
        <dbReference type="ARBA" id="ARBA00004744"/>
    </source>
</evidence>
<feature type="region of interest" description="Disordered" evidence="10">
    <location>
        <begin position="388"/>
        <end position="420"/>
    </location>
</feature>
<keyword evidence="8 11" id="KW-0472">Membrane</keyword>
<evidence type="ECO:0000256" key="7">
    <source>
        <dbReference type="ARBA" id="ARBA00022989"/>
    </source>
</evidence>
<keyword evidence="6 11" id="KW-0812">Transmembrane</keyword>
<reference evidence="13" key="2">
    <citation type="submission" date="2021-03" db="EMBL/GenBank/DDBJ databases">
        <authorList>
            <person name="Cao W."/>
        </authorList>
    </citation>
    <scope>NUCLEOTIDE SEQUENCE</scope>
    <source>
        <strain evidence="13">110414</strain>
    </source>
</reference>
<evidence type="ECO:0000259" key="12">
    <source>
        <dbReference type="Pfam" id="PF07219"/>
    </source>
</evidence>
<evidence type="ECO:0000256" key="8">
    <source>
        <dbReference type="ARBA" id="ARBA00023136"/>
    </source>
</evidence>
<evidence type="ECO:0000256" key="6">
    <source>
        <dbReference type="ARBA" id="ARBA00022692"/>
    </source>
</evidence>
<evidence type="ECO:0000256" key="11">
    <source>
        <dbReference type="SAM" id="Phobius"/>
    </source>
</evidence>
<dbReference type="GO" id="GO:0042168">
    <property type="term" value="P:heme metabolic process"/>
    <property type="evidence" value="ECO:0007669"/>
    <property type="project" value="InterPro"/>
</dbReference>
<feature type="transmembrane region" description="Helical" evidence="11">
    <location>
        <begin position="46"/>
        <end position="73"/>
    </location>
</feature>
<dbReference type="InterPro" id="IPR005254">
    <property type="entry name" value="Heme_biosyn_assoc_TPR_pro"/>
</dbReference>
<evidence type="ECO:0000256" key="5">
    <source>
        <dbReference type="ARBA" id="ARBA00022519"/>
    </source>
</evidence>
<evidence type="ECO:0000313" key="13">
    <source>
        <dbReference type="EMBL" id="MBP3984053.1"/>
    </source>
</evidence>
<keyword evidence="14" id="KW-1185">Reference proteome</keyword>
<gene>
    <name evidence="13" type="ORF">J5837_06390</name>
</gene>
<dbReference type="EMBL" id="JAGKTC010000001">
    <property type="protein sequence ID" value="MBP3984053.1"/>
    <property type="molecule type" value="Genomic_DNA"/>
</dbReference>
<keyword evidence="9" id="KW-0627">Porphyrin biosynthesis</keyword>
<feature type="transmembrane region" description="Helical" evidence="11">
    <location>
        <begin position="7"/>
        <end position="26"/>
    </location>
</feature>
<accession>A0A940X147</accession>
<evidence type="ECO:0000256" key="2">
    <source>
        <dbReference type="ARBA" id="ARBA00004429"/>
    </source>
</evidence>
<dbReference type="Proteomes" id="UP000673447">
    <property type="component" value="Unassembled WGS sequence"/>
</dbReference>
<organism evidence="13 14">
    <name type="scientific">Pseudoxanthomonas helianthi</name>
    <dbReference type="NCBI Taxonomy" id="1453541"/>
    <lineage>
        <taxon>Bacteria</taxon>
        <taxon>Pseudomonadati</taxon>
        <taxon>Pseudomonadota</taxon>
        <taxon>Gammaproteobacteria</taxon>
        <taxon>Lysobacterales</taxon>
        <taxon>Lysobacteraceae</taxon>
        <taxon>Pseudoxanthomonas</taxon>
    </lineage>
</organism>
<evidence type="ECO:0000256" key="4">
    <source>
        <dbReference type="ARBA" id="ARBA00022475"/>
    </source>
</evidence>
<reference evidence="13" key="1">
    <citation type="journal article" date="2016" name="Int. J. Syst. Evol. Microbiol.">
        <title>Pseudoxanthomonas helianthi sp. nov., isolated from roots of Jerusalem artichoke (Helianthus tuberosus).</title>
        <authorList>
            <person name="Kittiwongwattana C."/>
            <person name="Thawai C."/>
        </authorList>
    </citation>
    <scope>NUCLEOTIDE SEQUENCE</scope>
    <source>
        <strain evidence="13">110414</strain>
    </source>
</reference>
<comment type="caution">
    <text evidence="13">The sequence shown here is derived from an EMBL/GenBank/DDBJ whole genome shotgun (WGS) entry which is preliminary data.</text>
</comment>
<dbReference type="Pfam" id="PF07219">
    <property type="entry name" value="HemY_N"/>
    <property type="match status" value="1"/>
</dbReference>
<feature type="compositionally biased region" description="Basic and acidic residues" evidence="10">
    <location>
        <begin position="393"/>
        <end position="420"/>
    </location>
</feature>
<sequence>MKKWIGYAVILLVVVLVGALGSQWLAHNGRDFGEVFLRVGGYDYSASLPGALLALLIAGLALWLLWSLLALPFRAWGRYRRKQGRARLTEGLEALHGGHWQRAETLLDRAAHDSEVGTIARIAATRAAVARGDEAGVQKHLSALQAHSPAAHAVAAAELALARQDAAAALDSLSAAAAQPLPPRGLVLQAQALVAQNRAAEAYGLLGAIRQQQALAPTEFAALEAQLAAQTIAQAGDANQLAERWESLPKTLRAEPAIVAAYAERAAALRWEDAATRALEQAIDARWDESLVALYGRLPVAKLDSRRASAQRWLSTHPSSPALLVTLAQLARLQGQWPQAQDFLHRALAQGAGADAWEELGHGYAAAGDELLARRSYANALNAARGQATTELPGRDLKQRIRDEVAVEERDEHGVPRLRG</sequence>
<dbReference type="RefSeq" id="WP_210535851.1">
    <property type="nucleotide sequence ID" value="NZ_JAGKTC010000001.1"/>
</dbReference>
<dbReference type="Gene3D" id="1.25.40.10">
    <property type="entry name" value="Tetratricopeptide repeat domain"/>
    <property type="match status" value="1"/>
</dbReference>
<comment type="function">
    <text evidence="1">Involved in a late step of protoheme IX synthesis.</text>
</comment>
<keyword evidence="7 11" id="KW-1133">Transmembrane helix</keyword>
<evidence type="ECO:0000256" key="10">
    <source>
        <dbReference type="SAM" id="MobiDB-lite"/>
    </source>
</evidence>
<dbReference type="InterPro" id="IPR011990">
    <property type="entry name" value="TPR-like_helical_dom_sf"/>
</dbReference>
<feature type="domain" description="HemY N-terminal" evidence="12">
    <location>
        <begin position="33"/>
        <end position="132"/>
    </location>
</feature>